<proteinExistence type="predicted"/>
<feature type="region of interest" description="Disordered" evidence="1">
    <location>
        <begin position="1"/>
        <end position="23"/>
    </location>
</feature>
<dbReference type="AlphaFoldDB" id="A0AAD2K5S1"/>
<evidence type="ECO:0000256" key="1">
    <source>
        <dbReference type="SAM" id="MobiDB-lite"/>
    </source>
</evidence>
<accession>A0AAD2K5S1</accession>
<name>A0AAD2K5S1_9AGAR</name>
<reference evidence="2" key="1">
    <citation type="submission" date="2023-11" db="EMBL/GenBank/DDBJ databases">
        <authorList>
            <person name="De Vega J J."/>
            <person name="De Vega J J."/>
        </authorList>
    </citation>
    <scope>NUCLEOTIDE SEQUENCE</scope>
</reference>
<dbReference type="Proteomes" id="UP001295794">
    <property type="component" value="Unassembled WGS sequence"/>
</dbReference>
<dbReference type="EMBL" id="CAVNYO010000440">
    <property type="protein sequence ID" value="CAK5280765.1"/>
    <property type="molecule type" value="Genomic_DNA"/>
</dbReference>
<evidence type="ECO:0000313" key="2">
    <source>
        <dbReference type="EMBL" id="CAK5280765.1"/>
    </source>
</evidence>
<keyword evidence="3" id="KW-1185">Reference proteome</keyword>
<protein>
    <submittedName>
        <fullName evidence="2">Uncharacterized protein</fullName>
    </submittedName>
</protein>
<feature type="compositionally biased region" description="Polar residues" evidence="1">
    <location>
        <begin position="1"/>
        <end position="19"/>
    </location>
</feature>
<gene>
    <name evidence="2" type="ORF">MYCIT1_LOCUS31379</name>
</gene>
<evidence type="ECO:0000313" key="3">
    <source>
        <dbReference type="Proteomes" id="UP001295794"/>
    </source>
</evidence>
<comment type="caution">
    <text evidence="2">The sequence shown here is derived from an EMBL/GenBank/DDBJ whole genome shotgun (WGS) entry which is preliminary data.</text>
</comment>
<organism evidence="2 3">
    <name type="scientific">Mycena citricolor</name>
    <dbReference type="NCBI Taxonomy" id="2018698"/>
    <lineage>
        <taxon>Eukaryota</taxon>
        <taxon>Fungi</taxon>
        <taxon>Dikarya</taxon>
        <taxon>Basidiomycota</taxon>
        <taxon>Agaricomycotina</taxon>
        <taxon>Agaricomycetes</taxon>
        <taxon>Agaricomycetidae</taxon>
        <taxon>Agaricales</taxon>
        <taxon>Marasmiineae</taxon>
        <taxon>Mycenaceae</taxon>
        <taxon>Mycena</taxon>
    </lineage>
</organism>
<sequence>MPSQSVMPQLSIRPCTQHNPSHRCISHKSKPYHISLRALNGTLSASPIPR</sequence>